<dbReference type="EMBL" id="CAADID010000014">
    <property type="protein sequence ID" value="VFR65059.1"/>
    <property type="molecule type" value="Genomic_DNA"/>
</dbReference>
<name>A0A484RQS9_9ZZZZ</name>
<dbReference type="EMBL" id="CAADIG010000036">
    <property type="protein sequence ID" value="VFR51951.1"/>
    <property type="molecule type" value="Genomic_DNA"/>
</dbReference>
<sequence length="123" mass="13470">MYLQSGVQRGRLARHCGMAGRLFFCFVAARLAAQTARGMSIMHLASPYPQDVLHPGKPSKTPLHDAVEPIVGDAAGPILDLHQACGHPALDISRPKNKTPRKGFLPGRVLFQDERISPARRRP</sequence>
<accession>A0A484RQS9</accession>
<evidence type="ECO:0000256" key="1">
    <source>
        <dbReference type="SAM" id="MobiDB-lite"/>
    </source>
</evidence>
<gene>
    <name evidence="2" type="ORF">ANT2_4099</name>
    <name evidence="3" type="ORF">ANT3_4102</name>
    <name evidence="4" type="ORF">RAN3_4091</name>
</gene>
<feature type="region of interest" description="Disordered" evidence="1">
    <location>
        <begin position="89"/>
        <end position="123"/>
    </location>
</feature>
<dbReference type="AlphaFoldDB" id="A0A484RQS9"/>
<evidence type="ECO:0000313" key="4">
    <source>
        <dbReference type="EMBL" id="VFR97880.1"/>
    </source>
</evidence>
<organism evidence="2">
    <name type="scientific">plant metagenome</name>
    <dbReference type="NCBI Taxonomy" id="1297885"/>
    <lineage>
        <taxon>unclassified sequences</taxon>
        <taxon>metagenomes</taxon>
        <taxon>organismal metagenomes</taxon>
    </lineage>
</organism>
<proteinExistence type="predicted"/>
<dbReference type="EMBL" id="CAADIO010000052">
    <property type="protein sequence ID" value="VFR97880.1"/>
    <property type="molecule type" value="Genomic_DNA"/>
</dbReference>
<evidence type="ECO:0000313" key="3">
    <source>
        <dbReference type="EMBL" id="VFR65059.1"/>
    </source>
</evidence>
<protein>
    <submittedName>
        <fullName evidence="2">Uncharacterized protein</fullName>
    </submittedName>
</protein>
<evidence type="ECO:0000313" key="2">
    <source>
        <dbReference type="EMBL" id="VFR51951.1"/>
    </source>
</evidence>
<reference evidence="2" key="1">
    <citation type="submission" date="2019-03" db="EMBL/GenBank/DDBJ databases">
        <authorList>
            <person name="Danneels B."/>
        </authorList>
    </citation>
    <scope>NUCLEOTIDE SEQUENCE</scope>
</reference>